<dbReference type="PANTHER" id="PTHR36436:SF6">
    <property type="entry name" value="SLL5081 PROTEIN"/>
    <property type="match status" value="1"/>
</dbReference>
<reference evidence="2 3" key="1">
    <citation type="submission" date="2017-08" db="EMBL/GenBank/DDBJ databases">
        <title>Pleomorphomonas carboxidotrophicus sp. nov., a new mesophilic hydrogenogenic carboxidotroph.</title>
        <authorList>
            <person name="Esquivel-Elizondo S."/>
            <person name="Krajmalnik-Brown R."/>
            <person name="Maldonado J."/>
        </authorList>
    </citation>
    <scope>NUCLEOTIDE SEQUENCE [LARGE SCALE GENOMIC DNA]</scope>
    <source>
        <strain evidence="2 3">SVCO-16</strain>
    </source>
</reference>
<keyword evidence="3" id="KW-1185">Reference proteome</keyword>
<dbReference type="InterPro" id="IPR035948">
    <property type="entry name" value="YwqG-like_sf"/>
</dbReference>
<dbReference type="EMBL" id="NQVN01000018">
    <property type="protein sequence ID" value="PIO97401.1"/>
    <property type="molecule type" value="Genomic_DNA"/>
</dbReference>
<evidence type="ECO:0000313" key="2">
    <source>
        <dbReference type="EMBL" id="PIO97401.1"/>
    </source>
</evidence>
<organism evidence="2 3">
    <name type="scientific">Pleomorphomonas carboxyditropha</name>
    <dbReference type="NCBI Taxonomy" id="2023338"/>
    <lineage>
        <taxon>Bacteria</taxon>
        <taxon>Pseudomonadati</taxon>
        <taxon>Pseudomonadota</taxon>
        <taxon>Alphaproteobacteria</taxon>
        <taxon>Hyphomicrobiales</taxon>
        <taxon>Pleomorphomonadaceae</taxon>
        <taxon>Pleomorphomonas</taxon>
    </lineage>
</organism>
<protein>
    <recommendedName>
        <fullName evidence="4">DUF1963 domain-containing protein</fullName>
    </recommendedName>
</protein>
<evidence type="ECO:0000256" key="1">
    <source>
        <dbReference type="SAM" id="SignalP"/>
    </source>
</evidence>
<dbReference type="Pfam" id="PF09234">
    <property type="entry name" value="DUF1963"/>
    <property type="match status" value="1"/>
</dbReference>
<keyword evidence="1" id="KW-0732">Signal</keyword>
<sequence length="507" mass="56979">MLRARGLVLLMVCTVFGKVLFFCAACLAYLAAPATQALAAEHGHHDFARLKTTDMGEPGMALAMASGHDAQADKQTTVILKRQVPIRFGEAPRSWLGGLPMMPESVAWPRAGDGAPLHFIAQIDCADLPINLWNGLGPHNGWLLLFVEVLQLEDLSADGAVQVLHIDQLGAERQPPEDMSTVRHSMSDLIGYKAEFRPGVPKMWRRWPVDLVAQEYTPSDEEEGPPPVSGEELYEVPVSKWGMGSYEPDGKHPLTWRGALYFVEGIIRDYKRENFVQRHNAEEWRTYTIPKHDLDAPLGDSDQNWFEHTFHVDSPEEKRPHTDQHLTWREVRHFIESMLRDLDRQGSPKWNFAEETMKRILAQDLDAPLIDADWQAIEATCRAKITEAGAPRIFIKPHLKMAVREDLIDAYVRASGTGPAVPKALLPDVEARLRSIYENRPHRMGGQPGRIQPDSGPVPHGALLFQMGSDDAMGWSWGDAGALYVSVSPDDLRQDRFDRVRGWLEGY</sequence>
<dbReference type="InterPro" id="IPR015315">
    <property type="entry name" value="DUF1963"/>
</dbReference>
<gene>
    <name evidence="2" type="ORF">CJ014_20465</name>
</gene>
<dbReference type="SUPFAM" id="SSF103032">
    <property type="entry name" value="Hypothetical protein YwqG"/>
    <property type="match status" value="2"/>
</dbReference>
<dbReference type="Proteomes" id="UP000231070">
    <property type="component" value="Unassembled WGS sequence"/>
</dbReference>
<dbReference type="Gene3D" id="2.30.320.10">
    <property type="entry name" value="YwqG-like"/>
    <property type="match status" value="1"/>
</dbReference>
<evidence type="ECO:0000313" key="3">
    <source>
        <dbReference type="Proteomes" id="UP000231070"/>
    </source>
</evidence>
<dbReference type="PANTHER" id="PTHR36436">
    <property type="entry name" value="SLL5081 PROTEIN"/>
    <property type="match status" value="1"/>
</dbReference>
<feature type="chain" id="PRO_5013802672" description="DUF1963 domain-containing protein" evidence="1">
    <location>
        <begin position="40"/>
        <end position="507"/>
    </location>
</feature>
<accession>A0A2G9WRR7</accession>
<comment type="caution">
    <text evidence="2">The sequence shown here is derived from an EMBL/GenBank/DDBJ whole genome shotgun (WGS) entry which is preliminary data.</text>
</comment>
<dbReference type="AlphaFoldDB" id="A0A2G9WRR7"/>
<evidence type="ECO:0008006" key="4">
    <source>
        <dbReference type="Google" id="ProtNLM"/>
    </source>
</evidence>
<proteinExistence type="predicted"/>
<feature type="signal peptide" evidence="1">
    <location>
        <begin position="1"/>
        <end position="39"/>
    </location>
</feature>
<name>A0A2G9WRR7_9HYPH</name>